<evidence type="ECO:0000313" key="1">
    <source>
        <dbReference type="EMBL" id="KAI8567122.1"/>
    </source>
</evidence>
<dbReference type="Proteomes" id="UP001062846">
    <property type="component" value="Chromosome 2"/>
</dbReference>
<comment type="caution">
    <text evidence="1">The sequence shown here is derived from an EMBL/GenBank/DDBJ whole genome shotgun (WGS) entry which is preliminary data.</text>
</comment>
<dbReference type="EMBL" id="CM046389">
    <property type="protein sequence ID" value="KAI8567122.1"/>
    <property type="molecule type" value="Genomic_DNA"/>
</dbReference>
<gene>
    <name evidence="1" type="ORF">RHMOL_Rhmol02G0096400</name>
</gene>
<organism evidence="1 2">
    <name type="scientific">Rhododendron molle</name>
    <name type="common">Chinese azalea</name>
    <name type="synonym">Azalea mollis</name>
    <dbReference type="NCBI Taxonomy" id="49168"/>
    <lineage>
        <taxon>Eukaryota</taxon>
        <taxon>Viridiplantae</taxon>
        <taxon>Streptophyta</taxon>
        <taxon>Embryophyta</taxon>
        <taxon>Tracheophyta</taxon>
        <taxon>Spermatophyta</taxon>
        <taxon>Magnoliopsida</taxon>
        <taxon>eudicotyledons</taxon>
        <taxon>Gunneridae</taxon>
        <taxon>Pentapetalae</taxon>
        <taxon>asterids</taxon>
        <taxon>Ericales</taxon>
        <taxon>Ericaceae</taxon>
        <taxon>Ericoideae</taxon>
        <taxon>Rhodoreae</taxon>
        <taxon>Rhododendron</taxon>
    </lineage>
</organism>
<evidence type="ECO:0000313" key="2">
    <source>
        <dbReference type="Proteomes" id="UP001062846"/>
    </source>
</evidence>
<sequence>MLAAYSASRKLDMAVEIFNMTPLRMGDNVFYNAMITAHCHDEDGHAAIKLFRNMRREGFPPDSFTFGTILSRWPS</sequence>
<proteinExistence type="predicted"/>
<protein>
    <submittedName>
        <fullName evidence="1">Uncharacterized protein</fullName>
    </submittedName>
</protein>
<keyword evidence="2" id="KW-1185">Reference proteome</keyword>
<name>A0ACC0PQ23_RHOML</name>
<reference evidence="1" key="1">
    <citation type="submission" date="2022-02" db="EMBL/GenBank/DDBJ databases">
        <title>Plant Genome Project.</title>
        <authorList>
            <person name="Zhang R.-G."/>
        </authorList>
    </citation>
    <scope>NUCLEOTIDE SEQUENCE</scope>
    <source>
        <strain evidence="1">AT1</strain>
    </source>
</reference>
<accession>A0ACC0PQ23</accession>